<keyword evidence="6" id="KW-1185">Reference proteome</keyword>
<gene>
    <name evidence="5" type="ORF">NWFMUON74_00380</name>
</gene>
<dbReference type="EMBL" id="AP023396">
    <property type="protein sequence ID" value="BCK52266.1"/>
    <property type="molecule type" value="Genomic_DNA"/>
</dbReference>
<evidence type="ECO:0000256" key="3">
    <source>
        <dbReference type="ARBA" id="ARBA00023163"/>
    </source>
</evidence>
<evidence type="ECO:0000313" key="6">
    <source>
        <dbReference type="Proteomes" id="UP000516173"/>
    </source>
</evidence>
<dbReference type="AlphaFoldDB" id="A0A7G1KCG8"/>
<dbReference type="GO" id="GO:0003677">
    <property type="term" value="F:DNA binding"/>
    <property type="evidence" value="ECO:0007669"/>
    <property type="project" value="UniProtKB-KW"/>
</dbReference>
<dbReference type="PROSITE" id="PS50995">
    <property type="entry name" value="HTH_MARR_2"/>
    <property type="match status" value="1"/>
</dbReference>
<dbReference type="SMART" id="SM00347">
    <property type="entry name" value="HTH_MARR"/>
    <property type="match status" value="1"/>
</dbReference>
<organism evidence="5 6">
    <name type="scientific">Nocardia wallacei</name>
    <dbReference type="NCBI Taxonomy" id="480035"/>
    <lineage>
        <taxon>Bacteria</taxon>
        <taxon>Bacillati</taxon>
        <taxon>Actinomycetota</taxon>
        <taxon>Actinomycetes</taxon>
        <taxon>Mycobacteriales</taxon>
        <taxon>Nocardiaceae</taxon>
        <taxon>Nocardia</taxon>
    </lineage>
</organism>
<keyword evidence="1" id="KW-0805">Transcription regulation</keyword>
<dbReference type="KEGG" id="nwl:NWFMUON74_00380"/>
<protein>
    <submittedName>
        <fullName evidence="5">MarR family transcriptional regulator</fullName>
    </submittedName>
</protein>
<evidence type="ECO:0000256" key="1">
    <source>
        <dbReference type="ARBA" id="ARBA00023015"/>
    </source>
</evidence>
<reference evidence="5 6" key="1">
    <citation type="submission" date="2020-08" db="EMBL/GenBank/DDBJ databases">
        <title>Genome Sequencing of Nocardia wallacei strain FMUON74 and assembly.</title>
        <authorList>
            <person name="Toyokawa M."/>
            <person name="Uesaka K."/>
        </authorList>
    </citation>
    <scope>NUCLEOTIDE SEQUENCE [LARGE SCALE GENOMIC DNA]</scope>
    <source>
        <strain evidence="5 6">FMUON74</strain>
    </source>
</reference>
<dbReference type="Proteomes" id="UP000516173">
    <property type="component" value="Chromosome"/>
</dbReference>
<dbReference type="Gene3D" id="1.10.10.10">
    <property type="entry name" value="Winged helix-like DNA-binding domain superfamily/Winged helix DNA-binding domain"/>
    <property type="match status" value="1"/>
</dbReference>
<dbReference type="PANTHER" id="PTHR42756">
    <property type="entry name" value="TRANSCRIPTIONAL REGULATOR, MARR"/>
    <property type="match status" value="1"/>
</dbReference>
<name>A0A7G1KCG8_9NOCA</name>
<dbReference type="PANTHER" id="PTHR42756:SF1">
    <property type="entry name" value="TRANSCRIPTIONAL REPRESSOR OF EMRAB OPERON"/>
    <property type="match status" value="1"/>
</dbReference>
<dbReference type="SUPFAM" id="SSF46785">
    <property type="entry name" value="Winged helix' DNA-binding domain"/>
    <property type="match status" value="1"/>
</dbReference>
<dbReference type="GO" id="GO:0003700">
    <property type="term" value="F:DNA-binding transcription factor activity"/>
    <property type="evidence" value="ECO:0007669"/>
    <property type="project" value="InterPro"/>
</dbReference>
<dbReference type="InterPro" id="IPR036388">
    <property type="entry name" value="WH-like_DNA-bd_sf"/>
</dbReference>
<accession>A0A7G1KCG8</accession>
<keyword evidence="3" id="KW-0804">Transcription</keyword>
<dbReference type="InterPro" id="IPR036390">
    <property type="entry name" value="WH_DNA-bd_sf"/>
</dbReference>
<dbReference type="RefSeq" id="WP_187686015.1">
    <property type="nucleotide sequence ID" value="NZ_AP023396.1"/>
</dbReference>
<sequence>MHIERLANLLGATALAVSDKMIRDVTARAKTNPSATAALTVLLQAGPMGVTDLGRCLGLTQSAATRTLDSLENAGLVRRTRTGRVRAIELTAAGRRSAAMVLRERVRWLETLAGALDEPDRAHLERILGTLLTRIYDEVPDADLLCRLCDRRACTHEQVCPVGQAARDRSG</sequence>
<dbReference type="GeneID" id="80344671"/>
<feature type="domain" description="HTH marR-type" evidence="4">
    <location>
        <begin position="3"/>
        <end position="133"/>
    </location>
</feature>
<proteinExistence type="predicted"/>
<dbReference type="Pfam" id="PF01047">
    <property type="entry name" value="MarR"/>
    <property type="match status" value="1"/>
</dbReference>
<evidence type="ECO:0000259" key="4">
    <source>
        <dbReference type="PROSITE" id="PS50995"/>
    </source>
</evidence>
<keyword evidence="2" id="KW-0238">DNA-binding</keyword>
<evidence type="ECO:0000313" key="5">
    <source>
        <dbReference type="EMBL" id="BCK52266.1"/>
    </source>
</evidence>
<evidence type="ECO:0000256" key="2">
    <source>
        <dbReference type="ARBA" id="ARBA00023125"/>
    </source>
</evidence>
<dbReference type="InterPro" id="IPR000835">
    <property type="entry name" value="HTH_MarR-typ"/>
</dbReference>